<dbReference type="Proteomes" id="UP001163321">
    <property type="component" value="Chromosome 12"/>
</dbReference>
<name>A0ACC0WHS4_9STRA</name>
<evidence type="ECO:0000313" key="2">
    <source>
        <dbReference type="Proteomes" id="UP001163321"/>
    </source>
</evidence>
<dbReference type="EMBL" id="CM047591">
    <property type="protein sequence ID" value="KAI9918415.1"/>
    <property type="molecule type" value="Genomic_DNA"/>
</dbReference>
<proteinExistence type="predicted"/>
<protein>
    <submittedName>
        <fullName evidence="1">Uncharacterized protein</fullName>
    </submittedName>
</protein>
<sequence length="313" mass="32477">MFLGGVSSLVLLAVQGALESVHATISCTSTLDCAAGETCVAADADTVVQACVPSTVCGGSSMGNCPNDASVKLACLWRPDQDCIGGCAVLHGEKGIYKCVSLARCDAYYGGTACSDGCTSNGVRCNGKGSCNMMSMHADGTPNFACTCENGYEGDRCDVATASNGTKGSSRHSFSFQDDEVGLEATPSTSSGTGSTSNNSSTEAPDESSSVQGEHSPKKKSGSNATAVNNIGPVVSTSHRGIRARVLFILAMAAIFMLVMIMVVAYWRRRNAQNKEDELDNALVSEQGVGVVGLRDLADGHTGYTPRSRNFKM</sequence>
<reference evidence="1 2" key="1">
    <citation type="journal article" date="2022" name="bioRxiv">
        <title>The genome of the oomycete Peronosclerospora sorghi, a cosmopolitan pathogen of maize and sorghum, is inflated with dispersed pseudogenes.</title>
        <authorList>
            <person name="Fletcher K."/>
            <person name="Martin F."/>
            <person name="Isakeit T."/>
            <person name="Cavanaugh K."/>
            <person name="Magill C."/>
            <person name="Michelmore R."/>
        </authorList>
    </citation>
    <scope>NUCLEOTIDE SEQUENCE [LARGE SCALE GENOMIC DNA]</scope>
    <source>
        <strain evidence="1">P6</strain>
    </source>
</reference>
<evidence type="ECO:0000313" key="1">
    <source>
        <dbReference type="EMBL" id="KAI9918415.1"/>
    </source>
</evidence>
<keyword evidence="2" id="KW-1185">Reference proteome</keyword>
<organism evidence="1 2">
    <name type="scientific">Peronosclerospora sorghi</name>
    <dbReference type="NCBI Taxonomy" id="230839"/>
    <lineage>
        <taxon>Eukaryota</taxon>
        <taxon>Sar</taxon>
        <taxon>Stramenopiles</taxon>
        <taxon>Oomycota</taxon>
        <taxon>Peronosporomycetes</taxon>
        <taxon>Peronosporales</taxon>
        <taxon>Peronosporaceae</taxon>
        <taxon>Peronosclerospora</taxon>
    </lineage>
</organism>
<gene>
    <name evidence="1" type="ORF">PsorP6_011908</name>
</gene>
<accession>A0ACC0WHS4</accession>
<comment type="caution">
    <text evidence="1">The sequence shown here is derived from an EMBL/GenBank/DDBJ whole genome shotgun (WGS) entry which is preliminary data.</text>
</comment>